<dbReference type="EC" id="3.5.1.2" evidence="3 6"/>
<feature type="binding site" evidence="6">
    <location>
        <position position="263"/>
    </location>
    <ligand>
        <name>substrate</name>
    </ligand>
</feature>
<evidence type="ECO:0000256" key="3">
    <source>
        <dbReference type="ARBA" id="ARBA00012918"/>
    </source>
</evidence>
<evidence type="ECO:0000256" key="4">
    <source>
        <dbReference type="ARBA" id="ARBA00022801"/>
    </source>
</evidence>
<dbReference type="InterPro" id="IPR015868">
    <property type="entry name" value="Glutaminase"/>
</dbReference>
<feature type="binding site" evidence="6">
    <location>
        <position position="160"/>
    </location>
    <ligand>
        <name>substrate</name>
    </ligand>
</feature>
<organism evidence="7 8">
    <name type="scientific">bacterium (Candidatus Blackallbacteria) CG17_big_fil_post_rev_8_21_14_2_50_48_46</name>
    <dbReference type="NCBI Taxonomy" id="2014261"/>
    <lineage>
        <taxon>Bacteria</taxon>
        <taxon>Candidatus Blackallbacteria</taxon>
    </lineage>
</organism>
<evidence type="ECO:0000313" key="8">
    <source>
        <dbReference type="Proteomes" id="UP000231019"/>
    </source>
</evidence>
<evidence type="ECO:0000256" key="1">
    <source>
        <dbReference type="ARBA" id="ARBA00011076"/>
    </source>
</evidence>
<reference evidence="7 8" key="1">
    <citation type="submission" date="2017-09" db="EMBL/GenBank/DDBJ databases">
        <title>Depth-based differentiation of microbial function through sediment-hosted aquifers and enrichment of novel symbionts in the deep terrestrial subsurface.</title>
        <authorList>
            <person name="Probst A.J."/>
            <person name="Ladd B."/>
            <person name="Jarett J.K."/>
            <person name="Geller-Mcgrath D.E."/>
            <person name="Sieber C.M."/>
            <person name="Emerson J.B."/>
            <person name="Anantharaman K."/>
            <person name="Thomas B.C."/>
            <person name="Malmstrom R."/>
            <person name="Stieglmeier M."/>
            <person name="Klingl A."/>
            <person name="Woyke T."/>
            <person name="Ryan C.M."/>
            <person name="Banfield J.F."/>
        </authorList>
    </citation>
    <scope>NUCLEOTIDE SEQUENCE [LARGE SCALE GENOMIC DNA]</scope>
    <source>
        <strain evidence="7">CG17_big_fil_post_rev_8_21_14_2_50_48_46</strain>
    </source>
</reference>
<dbReference type="InterPro" id="IPR012338">
    <property type="entry name" value="Beta-lactam/transpept-like"/>
</dbReference>
<evidence type="ECO:0000256" key="2">
    <source>
        <dbReference type="ARBA" id="ARBA00011881"/>
    </source>
</evidence>
<dbReference type="NCBIfam" id="TIGR03814">
    <property type="entry name" value="Gln_ase"/>
    <property type="match status" value="1"/>
</dbReference>
<evidence type="ECO:0000313" key="7">
    <source>
        <dbReference type="EMBL" id="PIW19531.1"/>
    </source>
</evidence>
<dbReference type="FunFam" id="3.40.710.10:FF:000005">
    <property type="entry name" value="Glutaminase"/>
    <property type="match status" value="1"/>
</dbReference>
<dbReference type="Gene3D" id="3.40.710.10">
    <property type="entry name" value="DD-peptidase/beta-lactamase superfamily"/>
    <property type="match status" value="1"/>
</dbReference>
<feature type="binding site" evidence="6">
    <location>
        <position position="167"/>
    </location>
    <ligand>
        <name>substrate</name>
    </ligand>
</feature>
<protein>
    <recommendedName>
        <fullName evidence="3 6">Glutaminase</fullName>
        <ecNumber evidence="3 6">3.5.1.2</ecNumber>
    </recommendedName>
</protein>
<feature type="binding site" evidence="6">
    <location>
        <position position="114"/>
    </location>
    <ligand>
        <name>substrate</name>
    </ligand>
</feature>
<comment type="subunit">
    <text evidence="2 6">Homotetramer.</text>
</comment>
<name>A0A2M7GBG8_9BACT</name>
<dbReference type="PANTHER" id="PTHR12544">
    <property type="entry name" value="GLUTAMINASE"/>
    <property type="match status" value="1"/>
</dbReference>
<sequence>MKNAELLKILEEIYQQTHSHSEGKVASYIPQLAKANPDHYAVAVCLADGTQAHWGQAEENFCLQSVCKPANYCLTLEEHGEEIVHRHVGFEPSGQVFNALQLNSQGLPHNPLINAGGIMCCSLIRPQLSLSDRFEAVSNFWRELSGGANPGFDNAVYQSERQSADRNRALAYFMRENKAFPAGADLEETLELYFQCCSLSLNVKNLAVAAASLALGGTCPLTGKTLLQTRTLRNCLTVMATCGMYNFSGEFAFRIGLPAKSGVSGALMVVIPGVMGLAIWSPPLDSTGNTVRGVAFCRELVERIPLHVYERHEALP</sequence>
<dbReference type="PANTHER" id="PTHR12544:SF29">
    <property type="entry name" value="GLUTAMINASE"/>
    <property type="match status" value="1"/>
</dbReference>
<dbReference type="HAMAP" id="MF_00313">
    <property type="entry name" value="Glutaminase"/>
    <property type="match status" value="1"/>
</dbReference>
<dbReference type="GO" id="GO:0006537">
    <property type="term" value="P:glutamate biosynthetic process"/>
    <property type="evidence" value="ECO:0007669"/>
    <property type="project" value="TreeGrafter"/>
</dbReference>
<comment type="catalytic activity">
    <reaction evidence="5 6">
        <text>L-glutamine + H2O = L-glutamate + NH4(+)</text>
        <dbReference type="Rhea" id="RHEA:15889"/>
        <dbReference type="ChEBI" id="CHEBI:15377"/>
        <dbReference type="ChEBI" id="CHEBI:28938"/>
        <dbReference type="ChEBI" id="CHEBI:29985"/>
        <dbReference type="ChEBI" id="CHEBI:58359"/>
        <dbReference type="EC" id="3.5.1.2"/>
    </reaction>
</comment>
<feature type="binding site" evidence="6">
    <location>
        <position position="65"/>
    </location>
    <ligand>
        <name>substrate</name>
    </ligand>
</feature>
<dbReference type="SUPFAM" id="SSF56601">
    <property type="entry name" value="beta-lactamase/transpeptidase-like"/>
    <property type="match status" value="1"/>
</dbReference>
<dbReference type="Proteomes" id="UP000231019">
    <property type="component" value="Unassembled WGS sequence"/>
</dbReference>
<feature type="binding site" evidence="6">
    <location>
        <position position="193"/>
    </location>
    <ligand>
        <name>substrate</name>
    </ligand>
</feature>
<comment type="similarity">
    <text evidence="1 6">Belongs to the glutaminase family.</text>
</comment>
<gene>
    <name evidence="6 7" type="primary">glsA</name>
    <name evidence="7" type="ORF">COW36_01445</name>
</gene>
<dbReference type="Pfam" id="PF04960">
    <property type="entry name" value="Glutaminase"/>
    <property type="match status" value="1"/>
</dbReference>
<feature type="binding site" evidence="6">
    <location>
        <position position="245"/>
    </location>
    <ligand>
        <name>substrate</name>
    </ligand>
</feature>
<keyword evidence="6" id="KW-0007">Acetylation</keyword>
<evidence type="ECO:0000256" key="6">
    <source>
        <dbReference type="HAMAP-Rule" id="MF_00313"/>
    </source>
</evidence>
<dbReference type="GO" id="GO:0004359">
    <property type="term" value="F:glutaminase activity"/>
    <property type="evidence" value="ECO:0007669"/>
    <property type="project" value="UniProtKB-UniRule"/>
</dbReference>
<evidence type="ECO:0000256" key="5">
    <source>
        <dbReference type="ARBA" id="ARBA00049534"/>
    </source>
</evidence>
<accession>A0A2M7GBG8</accession>
<dbReference type="AlphaFoldDB" id="A0A2M7GBG8"/>
<comment type="caution">
    <text evidence="7">The sequence shown here is derived from an EMBL/GenBank/DDBJ whole genome shotgun (WGS) entry which is preliminary data.</text>
</comment>
<keyword evidence="4 6" id="KW-0378">Hydrolase</keyword>
<proteinExistence type="inferred from homology"/>
<dbReference type="EMBL" id="PFFQ01000004">
    <property type="protein sequence ID" value="PIW19531.1"/>
    <property type="molecule type" value="Genomic_DNA"/>
</dbReference>
<dbReference type="GO" id="GO:0006543">
    <property type="term" value="P:L-glutamine catabolic process"/>
    <property type="evidence" value="ECO:0007669"/>
    <property type="project" value="TreeGrafter"/>
</dbReference>